<proteinExistence type="predicted"/>
<dbReference type="AlphaFoldDB" id="A0A6C0KEU9"/>
<reference evidence="2" key="1">
    <citation type="journal article" date="2020" name="Nature">
        <title>Giant virus diversity and host interactions through global metagenomics.</title>
        <authorList>
            <person name="Schulz F."/>
            <person name="Roux S."/>
            <person name="Paez-Espino D."/>
            <person name="Jungbluth S."/>
            <person name="Walsh D.A."/>
            <person name="Denef V.J."/>
            <person name="McMahon K.D."/>
            <person name="Konstantinidis K.T."/>
            <person name="Eloe-Fadrosh E.A."/>
            <person name="Kyrpides N.C."/>
            <person name="Woyke T."/>
        </authorList>
    </citation>
    <scope>NUCLEOTIDE SEQUENCE</scope>
    <source>
        <strain evidence="2">GVMAG-S-3300010158-109</strain>
    </source>
</reference>
<dbReference type="SUPFAM" id="SSF53756">
    <property type="entry name" value="UDP-Glycosyltransferase/glycogen phosphorylase"/>
    <property type="match status" value="1"/>
</dbReference>
<name>A0A6C0KEU9_9ZZZZ</name>
<dbReference type="EMBL" id="MN740867">
    <property type="protein sequence ID" value="QHU15721.1"/>
    <property type="molecule type" value="Genomic_DNA"/>
</dbReference>
<sequence length="342" mass="39661">MKKLIAGIIVVIILVVFFYNYLFVESYTAEVPTVKFPFKNTFDDQGNKLNVILLAAPFRSIEDEQNYDVYKKQNLLFCGISSYLDFPNTIHNPYEDKFHVQQNHDYISMAGAWLNCFRKPSYLQKIQSLPHMLLTEADLKDVSSVSTEKLEKEYDFLYCCLSDNDKCSPGWQSYNRNWELAQKCLEIMCRDFNLRGILVGRQNCEFSDKCDGIVKVLPFLPYNEFQTELKKCRFLFVPNISDASPRVITEAICYNMPVLVNANILGGWHNVIPSITGEFFTSDEDISESLAALIQNYHTYQPRKWYQENRGKEISGAYLAQFLINNFPNLNNKNMKYATITI</sequence>
<feature type="transmembrane region" description="Helical" evidence="1">
    <location>
        <begin position="5"/>
        <end position="24"/>
    </location>
</feature>
<accession>A0A6C0KEU9</accession>
<evidence type="ECO:0000256" key="1">
    <source>
        <dbReference type="SAM" id="Phobius"/>
    </source>
</evidence>
<organism evidence="2">
    <name type="scientific">viral metagenome</name>
    <dbReference type="NCBI Taxonomy" id="1070528"/>
    <lineage>
        <taxon>unclassified sequences</taxon>
        <taxon>metagenomes</taxon>
        <taxon>organismal metagenomes</taxon>
    </lineage>
</organism>
<evidence type="ECO:0008006" key="3">
    <source>
        <dbReference type="Google" id="ProtNLM"/>
    </source>
</evidence>
<keyword evidence="1" id="KW-0812">Transmembrane</keyword>
<dbReference type="Gene3D" id="3.40.50.2000">
    <property type="entry name" value="Glycogen Phosphorylase B"/>
    <property type="match status" value="1"/>
</dbReference>
<keyword evidence="1" id="KW-0472">Membrane</keyword>
<evidence type="ECO:0000313" key="2">
    <source>
        <dbReference type="EMBL" id="QHU15721.1"/>
    </source>
</evidence>
<keyword evidence="1" id="KW-1133">Transmembrane helix</keyword>
<protein>
    <recommendedName>
        <fullName evidence="3">Glycosyl transferase family 1 domain-containing protein</fullName>
    </recommendedName>
</protein>